<dbReference type="Proteomes" id="UP001138997">
    <property type="component" value="Unassembled WGS sequence"/>
</dbReference>
<feature type="transmembrane region" description="Helical" evidence="1">
    <location>
        <begin position="173"/>
        <end position="193"/>
    </location>
</feature>
<evidence type="ECO:0000313" key="3">
    <source>
        <dbReference type="Proteomes" id="UP001138997"/>
    </source>
</evidence>
<feature type="transmembrane region" description="Helical" evidence="1">
    <location>
        <begin position="55"/>
        <end position="78"/>
    </location>
</feature>
<name>A0A9X1NFU9_9ACTN</name>
<gene>
    <name evidence="2" type="ORF">LR394_20830</name>
</gene>
<evidence type="ECO:0000256" key="1">
    <source>
        <dbReference type="SAM" id="Phobius"/>
    </source>
</evidence>
<evidence type="ECO:0000313" key="2">
    <source>
        <dbReference type="EMBL" id="MCD5313358.1"/>
    </source>
</evidence>
<feature type="transmembrane region" description="Helical" evidence="1">
    <location>
        <begin position="144"/>
        <end position="166"/>
    </location>
</feature>
<dbReference type="RefSeq" id="WP_231444465.1">
    <property type="nucleotide sequence ID" value="NZ_JAJOMB010000011.1"/>
</dbReference>
<keyword evidence="1" id="KW-1133">Transmembrane helix</keyword>
<dbReference type="AlphaFoldDB" id="A0A9X1NFU9"/>
<keyword evidence="1" id="KW-0472">Membrane</keyword>
<proteinExistence type="predicted"/>
<feature type="transmembrane region" description="Helical" evidence="1">
    <location>
        <begin position="90"/>
        <end position="113"/>
    </location>
</feature>
<protein>
    <submittedName>
        <fullName evidence="2">Uncharacterized protein</fullName>
    </submittedName>
</protein>
<feature type="transmembrane region" description="Helical" evidence="1">
    <location>
        <begin position="213"/>
        <end position="232"/>
    </location>
</feature>
<accession>A0A9X1NFU9</accession>
<feature type="transmembrane region" description="Helical" evidence="1">
    <location>
        <begin position="21"/>
        <end position="43"/>
    </location>
</feature>
<comment type="caution">
    <text evidence="2">The sequence shown here is derived from an EMBL/GenBank/DDBJ whole genome shotgun (WGS) entry which is preliminary data.</text>
</comment>
<dbReference type="EMBL" id="JAJOMB010000011">
    <property type="protein sequence ID" value="MCD5313358.1"/>
    <property type="molecule type" value="Genomic_DNA"/>
</dbReference>
<keyword evidence="3" id="KW-1185">Reference proteome</keyword>
<sequence length="237" mass="25951">MSNRMRRVALAARLHTLGWHSLSVPYSVMFSALLVNFVIFGLLRGFGVDENEAQFTGGLLSLYITVGVMFVVLVNEPFRFALGFSLTRRAYLSGTALFALGLALGSGVFLYLMRLLEQLTGGWFLQLEFFEIGGWYTGDPISQIIGYAAPMLAISAFGALLGGFYARWGTIGVWGVLTLITLVVILFILGVTLTQNWMSVGQWFVDQPMVALLAGYPWAITAVLGAATYLLLRKVNA</sequence>
<reference evidence="2" key="1">
    <citation type="submission" date="2021-11" db="EMBL/GenBank/DDBJ databases">
        <title>Streptomyces corallinus and Kineosporia corallina sp. nov., two new coral-derived marine actinobacteria.</title>
        <authorList>
            <person name="Buangrab K."/>
            <person name="Sutthacheep M."/>
            <person name="Yeemin T."/>
            <person name="Harunari E."/>
            <person name="Igarashi Y."/>
            <person name="Sripreechasak P."/>
            <person name="Kanchanasin P."/>
            <person name="Tanasupawat S."/>
            <person name="Phongsopitanun W."/>
        </authorList>
    </citation>
    <scope>NUCLEOTIDE SEQUENCE</scope>
    <source>
        <strain evidence="2">JCM 31032</strain>
    </source>
</reference>
<organism evidence="2 3">
    <name type="scientific">Kineosporia babensis</name>
    <dbReference type="NCBI Taxonomy" id="499548"/>
    <lineage>
        <taxon>Bacteria</taxon>
        <taxon>Bacillati</taxon>
        <taxon>Actinomycetota</taxon>
        <taxon>Actinomycetes</taxon>
        <taxon>Kineosporiales</taxon>
        <taxon>Kineosporiaceae</taxon>
        <taxon>Kineosporia</taxon>
    </lineage>
</organism>
<keyword evidence="1" id="KW-0812">Transmembrane</keyword>